<evidence type="ECO:0000313" key="7">
    <source>
        <dbReference type="Proteomes" id="UP000095347"/>
    </source>
</evidence>
<dbReference type="Proteomes" id="UP000095347">
    <property type="component" value="Unassembled WGS sequence"/>
</dbReference>
<dbReference type="Gene3D" id="3.40.50.2300">
    <property type="match status" value="1"/>
</dbReference>
<keyword evidence="4" id="KW-1133">Transmembrane helix</keyword>
<keyword evidence="4" id="KW-0472">Membrane</keyword>
<dbReference type="STRING" id="28181.BEN30_10365"/>
<dbReference type="EMBL" id="MCGG01000025">
    <property type="protein sequence ID" value="OEJ67170.1"/>
    <property type="molecule type" value="Genomic_DNA"/>
</dbReference>
<dbReference type="InterPro" id="IPR011006">
    <property type="entry name" value="CheY-like_superfamily"/>
</dbReference>
<dbReference type="SUPFAM" id="SSF52172">
    <property type="entry name" value="CheY-like"/>
    <property type="match status" value="1"/>
</dbReference>
<dbReference type="SMART" id="SM00448">
    <property type="entry name" value="REC"/>
    <property type="match status" value="1"/>
</dbReference>
<evidence type="ECO:0000256" key="3">
    <source>
        <dbReference type="SAM" id="MobiDB-lite"/>
    </source>
</evidence>
<dbReference type="InterPro" id="IPR050595">
    <property type="entry name" value="Bact_response_regulator"/>
</dbReference>
<evidence type="ECO:0000256" key="4">
    <source>
        <dbReference type="SAM" id="Phobius"/>
    </source>
</evidence>
<accession>A0A1E5Q7Q3</accession>
<reference evidence="7" key="1">
    <citation type="submission" date="2016-07" db="EMBL/GenBank/DDBJ databases">
        <authorList>
            <person name="Florea S."/>
            <person name="Webb J.S."/>
            <person name="Jaromczyk J."/>
            <person name="Schardl C.L."/>
        </authorList>
    </citation>
    <scope>NUCLEOTIDE SEQUENCE [LARGE SCALE GENOMIC DNA]</scope>
    <source>
        <strain evidence="7">MV-1</strain>
    </source>
</reference>
<keyword evidence="7" id="KW-1185">Reference proteome</keyword>
<dbReference type="GO" id="GO:0000160">
    <property type="term" value="P:phosphorelay signal transduction system"/>
    <property type="evidence" value="ECO:0007669"/>
    <property type="project" value="InterPro"/>
</dbReference>
<comment type="caution">
    <text evidence="6">The sequence shown here is derived from an EMBL/GenBank/DDBJ whole genome shotgun (WGS) entry which is preliminary data.</text>
</comment>
<feature type="transmembrane region" description="Helical" evidence="4">
    <location>
        <begin position="259"/>
        <end position="283"/>
    </location>
</feature>
<dbReference type="PANTHER" id="PTHR44591">
    <property type="entry name" value="STRESS RESPONSE REGULATOR PROTEIN 1"/>
    <property type="match status" value="1"/>
</dbReference>
<keyword evidence="4" id="KW-0812">Transmembrane</keyword>
<sequence length="483" mass="52499">MRRVLIVDDDVFYGGLVAKTFGYRKWLPVVCHNMEDALKELEALHVDLIVTDIFMPGIGGIDGIQFLKTKAPDVPVIAMSGGWDSLGPKDAIKAAVKVGARAGLAKPIKGDQLDAILKDLGLSGAEMGEPDWPKTANQTTDWDEVFDAPVNGLIAWISTAESFDILKISAFNMLDHLLTNTHTQIDTDKYRERLKDIIGRGTSTNAKETLAAIVSLLNEIKIQFKADDARFNTAQKLERFEQRKAMRLAVPDVKPRTSILPYAVAGGGIVVTLLVGLFFAFAGEDKITTAELKADKAKVTKQQVTRSEAARMSPVDLNKPRPDAKTPSAAPASKADEWKPPEQKFTPPADAGPDTRPTLALAALQWLPTPYTPGRQSVRLVPLLSVTSYDDMATLCDRAPTLMDMINTALSRVPDTDDASVPTELKALGAPLAQHINAVLQGNIVTAVTLAHGPDLLKIHFINDPCRPLTPAEYQTLNMNAKK</sequence>
<dbReference type="RefSeq" id="WP_069957999.1">
    <property type="nucleotide sequence ID" value="NZ_MCGG01000025.1"/>
</dbReference>
<dbReference type="PANTHER" id="PTHR44591:SF23">
    <property type="entry name" value="CHEY SUBFAMILY"/>
    <property type="match status" value="1"/>
</dbReference>
<gene>
    <name evidence="6" type="ORF">BEN30_10365</name>
</gene>
<dbReference type="CDD" id="cd00156">
    <property type="entry name" value="REC"/>
    <property type="match status" value="1"/>
</dbReference>
<evidence type="ECO:0000313" key="6">
    <source>
        <dbReference type="EMBL" id="OEJ67170.1"/>
    </source>
</evidence>
<evidence type="ECO:0000256" key="1">
    <source>
        <dbReference type="ARBA" id="ARBA00022553"/>
    </source>
</evidence>
<keyword evidence="1 2" id="KW-0597">Phosphoprotein</keyword>
<dbReference type="InterPro" id="IPR001789">
    <property type="entry name" value="Sig_transdc_resp-reg_receiver"/>
</dbReference>
<organism evidence="6 7">
    <name type="scientific">Magnetovibrio blakemorei</name>
    <dbReference type="NCBI Taxonomy" id="28181"/>
    <lineage>
        <taxon>Bacteria</taxon>
        <taxon>Pseudomonadati</taxon>
        <taxon>Pseudomonadota</taxon>
        <taxon>Alphaproteobacteria</taxon>
        <taxon>Rhodospirillales</taxon>
        <taxon>Magnetovibrionaceae</taxon>
        <taxon>Magnetovibrio</taxon>
    </lineage>
</organism>
<feature type="domain" description="Response regulatory" evidence="5">
    <location>
        <begin position="3"/>
        <end position="121"/>
    </location>
</feature>
<proteinExistence type="predicted"/>
<dbReference type="Pfam" id="PF00072">
    <property type="entry name" value="Response_reg"/>
    <property type="match status" value="1"/>
</dbReference>
<feature type="region of interest" description="Disordered" evidence="3">
    <location>
        <begin position="296"/>
        <end position="354"/>
    </location>
</feature>
<dbReference type="AlphaFoldDB" id="A0A1E5Q7Q3"/>
<name>A0A1E5Q7Q3_9PROT</name>
<protein>
    <recommendedName>
        <fullName evidence="5">Response regulatory domain-containing protein</fullName>
    </recommendedName>
</protein>
<feature type="modified residue" description="4-aspartylphosphate" evidence="2">
    <location>
        <position position="52"/>
    </location>
</feature>
<dbReference type="PROSITE" id="PS50110">
    <property type="entry name" value="RESPONSE_REGULATORY"/>
    <property type="match status" value="1"/>
</dbReference>
<evidence type="ECO:0000256" key="2">
    <source>
        <dbReference type="PROSITE-ProRule" id="PRU00169"/>
    </source>
</evidence>
<evidence type="ECO:0000259" key="5">
    <source>
        <dbReference type="PROSITE" id="PS50110"/>
    </source>
</evidence>